<dbReference type="Proteomes" id="UP000234328">
    <property type="component" value="Unassembled WGS sequence"/>
</dbReference>
<evidence type="ECO:0000259" key="2">
    <source>
        <dbReference type="Pfam" id="PF13116"/>
    </source>
</evidence>
<evidence type="ECO:0000313" key="3">
    <source>
        <dbReference type="EMBL" id="PLC54907.1"/>
    </source>
</evidence>
<proteinExistence type="predicted"/>
<organism evidence="3 4">
    <name type="scientific">Pollutimonas nitritireducens</name>
    <dbReference type="NCBI Taxonomy" id="2045209"/>
    <lineage>
        <taxon>Bacteria</taxon>
        <taxon>Pseudomonadati</taxon>
        <taxon>Pseudomonadota</taxon>
        <taxon>Betaproteobacteria</taxon>
        <taxon>Burkholderiales</taxon>
        <taxon>Alcaligenaceae</taxon>
        <taxon>Pollutimonas</taxon>
    </lineage>
</organism>
<evidence type="ECO:0000313" key="4">
    <source>
        <dbReference type="Proteomes" id="UP000234328"/>
    </source>
</evidence>
<dbReference type="InterPro" id="IPR025263">
    <property type="entry name" value="YhdP_central"/>
</dbReference>
<comment type="caution">
    <text evidence="3">The sequence shown here is derived from an EMBL/GenBank/DDBJ whole genome shotgun (WGS) entry which is preliminary data.</text>
</comment>
<keyword evidence="1" id="KW-0812">Transmembrane</keyword>
<name>A0A2N4UIP5_9BURK</name>
<dbReference type="PANTHER" id="PTHR38690">
    <property type="entry name" value="PROTEASE-RELATED"/>
    <property type="match status" value="1"/>
</dbReference>
<dbReference type="InterPro" id="IPR011836">
    <property type="entry name" value="YhdP"/>
</dbReference>
<protein>
    <submittedName>
        <fullName evidence="3">TIGR02099 family protein</fullName>
    </submittedName>
</protein>
<evidence type="ECO:0000256" key="1">
    <source>
        <dbReference type="SAM" id="Phobius"/>
    </source>
</evidence>
<keyword evidence="1" id="KW-1133">Transmembrane helix</keyword>
<dbReference type="EMBL" id="PDNV01000003">
    <property type="protein sequence ID" value="PLC54907.1"/>
    <property type="molecule type" value="Genomic_DNA"/>
</dbReference>
<reference evidence="3 4" key="1">
    <citation type="submission" date="2017-10" db="EMBL/GenBank/DDBJ databases">
        <title>Two draft genome sequences of Pusillimonas sp. strains isolated from a nitrate- and radionuclide-contaminated groundwater in Russia.</title>
        <authorList>
            <person name="Grouzdev D.S."/>
            <person name="Tourova T.P."/>
            <person name="Goeva M.A."/>
            <person name="Babich T.L."/>
            <person name="Sokolova D.S."/>
            <person name="Abdullin R."/>
            <person name="Poltaraus A.B."/>
            <person name="Toshchakov S.V."/>
            <person name="Nazina T.N."/>
        </authorList>
    </citation>
    <scope>NUCLEOTIDE SEQUENCE [LARGE SCALE GENOMIC DNA]</scope>
    <source>
        <strain evidence="3 4">JR1/69-2-13</strain>
    </source>
</reference>
<feature type="transmembrane region" description="Helical" evidence="1">
    <location>
        <begin position="7"/>
        <end position="25"/>
    </location>
</feature>
<gene>
    <name evidence="3" type="ORF">CR155_05465</name>
</gene>
<dbReference type="AlphaFoldDB" id="A0A2N4UIP5"/>
<feature type="domain" description="YhdP central" evidence="2">
    <location>
        <begin position="5"/>
        <end position="288"/>
    </location>
</feature>
<keyword evidence="1" id="KW-0472">Membrane</keyword>
<sequence>MLAKLLLLVYFAAGGLFLGVRYWLLPNVDQWRPQIAQQLSSALNVTVNLGHISADWSGLRPRLAMSDVTLIDKRQRKVLDLPHVRAELSWRSVATLTLQFSRIDASGVDVSVRRDRFERFWVMGQSFEPSVPEQLDSGVYDEVMGWLATQRQVVLRDSTLRWLDETRTRIPLVFRDMTLVLQNRGSDHRFSLSAAPPSELGRSLDLRGEFRQLTAAQGQAFSLRNSVGTLYAHIDRMSPLGWSTWIDTPRQLLSGEVTAKGWLELNAGTMGRYTLDMAAWNGRWTLDELPDGGHVAAEFLHLYLAGGWNGFQDVFPSLLDLEMAGRPLIGATGSAAPIAPVEIRLAAKGLEFQAPTLFGRTLRFDMLDAKGSAKRSPDSTLQLDVERVNLSNRDMQASLAGSWREGGSSPAGQIDAYGRFRHALIASIDDYLPNTVSVEARDWMATGLLDGQIDNATLTLNGDLAHFPFAQDPSKGNFRVVGEFSGGVIDYLPADDKSPGWPRISDMRGRASLNRADLRLVTDRALMHPDSGLPIQLSTVFAHIPNIEEKPVLTVQGTTRGDSKAYLALITRSPLGEMLDGVLNTATAEGEWVVPLGLNIPLLHSRDTTVRGAIRFSGGSVRLSPAMPPFTQLAGTLDFSDAGLSAKGLKGRFLGGPVSLSGEAGKDASTGLQMQGQVGADALAGFVGMQGMKRLKGTVPYTAVFHHARTQKLSFTINSDLSGLALDLPPPLGKTAAQSMPLRIDWGEHTDGKLVAMKIAVGNTIHATLLHDRKQVAGPYFSSAALGVNQDAVLSGAGANVDIRYPSVNVDAWDRVITEFATPLPETKKGQNYRLLPELRQLRLQTGRAQALGLVFDELTFTARRPATAQWRVDISSSQTAGTLFWREAHQRIAGHIDAKFDRLALGSQKKAGADGKAPDDQSYEVSDQLDIPGVNLYVKNLRLYGRDAGELTVVGVNQARGQLWRLDQLKVTGPGGLLTGAGTWRLSGKDRGLTLDAEATFSNLGEYLEHAGFKDLMRGGAGKVVGRLEWHNMPWDVSRADLNGKVEIDLQNGRFSSVNSRSSRLLELLSLQSLQRLARMDINPAGLAKDGFPYDRLRGTLLLNSGVMSTDDYRVVGPVGTIVLAGDINLISERLDLEAVVVPNLDVSGAAIAAGIAINPIVGIGAFLTQWLLKTPLAKAMTAQYHIDGDWDDPKISDTVVPAASKVKESSPITP</sequence>
<feature type="domain" description="YhdP central" evidence="2">
    <location>
        <begin position="342"/>
        <end position="1197"/>
    </location>
</feature>
<dbReference type="NCBIfam" id="TIGR02099">
    <property type="entry name" value="YhdP family protein"/>
    <property type="match status" value="1"/>
</dbReference>
<keyword evidence="4" id="KW-1185">Reference proteome</keyword>
<dbReference type="Pfam" id="PF13116">
    <property type="entry name" value="YhdP"/>
    <property type="match status" value="2"/>
</dbReference>
<dbReference type="PANTHER" id="PTHR38690:SF1">
    <property type="entry name" value="PROTEASE"/>
    <property type="match status" value="1"/>
</dbReference>
<accession>A0A2N4UIP5</accession>